<evidence type="ECO:0000256" key="1">
    <source>
        <dbReference type="SAM" id="MobiDB-lite"/>
    </source>
</evidence>
<proteinExistence type="predicted"/>
<dbReference type="InterPro" id="IPR032466">
    <property type="entry name" value="Metal_Hydrolase"/>
</dbReference>
<dbReference type="EMBL" id="QICB01000002">
    <property type="protein sequence ID" value="RNL20940.1"/>
    <property type="molecule type" value="Genomic_DNA"/>
</dbReference>
<evidence type="ECO:0000313" key="2">
    <source>
        <dbReference type="EMBL" id="RNL20940.1"/>
    </source>
</evidence>
<dbReference type="SUPFAM" id="SSF51556">
    <property type="entry name" value="Metallo-dependent hydrolases"/>
    <property type="match status" value="1"/>
</dbReference>
<dbReference type="PANTHER" id="PTHR47176">
    <property type="entry name" value="OSJNBA0020J04.13 PROTEIN"/>
    <property type="match status" value="1"/>
</dbReference>
<organism evidence="2 3">
    <name type="scientific">Slackia faecicanis</name>
    <dbReference type="NCBI Taxonomy" id="255723"/>
    <lineage>
        <taxon>Bacteria</taxon>
        <taxon>Bacillati</taxon>
        <taxon>Actinomycetota</taxon>
        <taxon>Coriobacteriia</taxon>
        <taxon>Eggerthellales</taxon>
        <taxon>Eggerthellaceae</taxon>
        <taxon>Slackia</taxon>
    </lineage>
</organism>
<reference evidence="3" key="1">
    <citation type="submission" date="2018-05" db="EMBL/GenBank/DDBJ databases">
        <title>Genome Sequencing of selected type strains of the family Eggerthellaceae.</title>
        <authorList>
            <person name="Danylec N."/>
            <person name="Stoll D.A."/>
            <person name="Doetsch A."/>
            <person name="Huch M."/>
        </authorList>
    </citation>
    <scope>NUCLEOTIDE SEQUENCE [LARGE SCALE GENOMIC DNA]</scope>
    <source>
        <strain evidence="3">DSM 17537</strain>
    </source>
</reference>
<gene>
    <name evidence="2" type="ORF">DMP07_03690</name>
</gene>
<accession>A0A3N0AHL6</accession>
<protein>
    <submittedName>
        <fullName evidence="2">Uncharacterized protein</fullName>
    </submittedName>
</protein>
<keyword evidence="3" id="KW-1185">Reference proteome</keyword>
<evidence type="ECO:0000313" key="3">
    <source>
        <dbReference type="Proteomes" id="UP000267368"/>
    </source>
</evidence>
<dbReference type="InterPro" id="IPR001130">
    <property type="entry name" value="TatD-like"/>
</dbReference>
<feature type="compositionally biased region" description="Basic residues" evidence="1">
    <location>
        <begin position="28"/>
        <end position="60"/>
    </location>
</feature>
<dbReference type="GO" id="GO:0016788">
    <property type="term" value="F:hydrolase activity, acting on ester bonds"/>
    <property type="evidence" value="ECO:0007669"/>
    <property type="project" value="InterPro"/>
</dbReference>
<dbReference type="Proteomes" id="UP000267368">
    <property type="component" value="Unassembled WGS sequence"/>
</dbReference>
<comment type="caution">
    <text evidence="2">The sequence shown here is derived from an EMBL/GenBank/DDBJ whole genome shotgun (WGS) entry which is preliminary data.</text>
</comment>
<dbReference type="AlphaFoldDB" id="A0A3N0AHL6"/>
<name>A0A3N0AHL6_9ACTN</name>
<dbReference type="PANTHER" id="PTHR47176:SF1">
    <property type="entry name" value="OS04G0577500 PROTEIN"/>
    <property type="match status" value="1"/>
</dbReference>
<feature type="region of interest" description="Disordered" evidence="1">
    <location>
        <begin position="28"/>
        <end position="64"/>
    </location>
</feature>
<sequence>MPSSPLKAARLLARTVRLTREALHRRLPPRTRSRRRAVRPMRRVPRQPRRMASRAARLRRRAEPCPRSLARATPVRPACRVRRRRGRARLRVRAPHRAAHPMRRVRRRRGRRLLRALRRVRRARPIRRRAGLPQASCFCSGRFPRAVRTRIRKRTPMLYDMHCHLDFSDAGPAIARSMAGRAAAFSATVDPRGFERARAAFADLPHVRVGLGLHPWQASSSDFAAQVDAAVVRIPACAFVGEVGLDFSPRRLETREAQMRAFDRVADALVGEGPAFPCGIVSIHAVRAVDEVADAFERRGATARSRFERPASAGGRVLVLHSFAGTSDQLHRAVEAGFLFSVGPRMLATKRGRAYVRAVPADRLLLETDMPSHEGDPFSADAWAEALERSLSALAEARGADPAALRDALCATSARILGIDGV</sequence>
<dbReference type="Gene3D" id="3.20.20.140">
    <property type="entry name" value="Metal-dependent hydrolases"/>
    <property type="match status" value="1"/>
</dbReference>
<dbReference type="Pfam" id="PF01026">
    <property type="entry name" value="TatD_DNase"/>
    <property type="match status" value="1"/>
</dbReference>